<dbReference type="Proteomes" id="UP001157125">
    <property type="component" value="Unassembled WGS sequence"/>
</dbReference>
<keyword evidence="4" id="KW-1185">Reference proteome</keyword>
<evidence type="ECO:0000256" key="1">
    <source>
        <dbReference type="SAM" id="MobiDB-lite"/>
    </source>
</evidence>
<evidence type="ECO:0000256" key="2">
    <source>
        <dbReference type="SAM" id="Phobius"/>
    </source>
</evidence>
<proteinExistence type="predicted"/>
<dbReference type="Pfam" id="PF10724">
    <property type="entry name" value="DUF2516"/>
    <property type="match status" value="1"/>
</dbReference>
<evidence type="ECO:0008006" key="5">
    <source>
        <dbReference type="Google" id="ProtNLM"/>
    </source>
</evidence>
<evidence type="ECO:0000313" key="4">
    <source>
        <dbReference type="Proteomes" id="UP001157125"/>
    </source>
</evidence>
<accession>A0ABQ6IGU9</accession>
<keyword evidence="2" id="KW-0812">Transmembrane</keyword>
<feature type="transmembrane region" description="Helical" evidence="2">
    <location>
        <begin position="6"/>
        <end position="25"/>
    </location>
</feature>
<protein>
    <recommendedName>
        <fullName evidence="5">DUF2516 family protein</fullName>
    </recommendedName>
</protein>
<dbReference type="InterPro" id="IPR023509">
    <property type="entry name" value="DTD-like_sf"/>
</dbReference>
<gene>
    <name evidence="3" type="ORF">GCM10025876_21430</name>
</gene>
<comment type="caution">
    <text evidence="3">The sequence shown here is derived from an EMBL/GenBank/DDBJ whole genome shotgun (WGS) entry which is preliminary data.</text>
</comment>
<dbReference type="InterPro" id="IPR019662">
    <property type="entry name" value="DUF2516"/>
</dbReference>
<feature type="region of interest" description="Disordered" evidence="1">
    <location>
        <begin position="91"/>
        <end position="110"/>
    </location>
</feature>
<keyword evidence="2" id="KW-0472">Membrane</keyword>
<dbReference type="Pfam" id="PF02580">
    <property type="entry name" value="Tyr_Deacylase"/>
    <property type="match status" value="1"/>
</dbReference>
<evidence type="ECO:0000313" key="3">
    <source>
        <dbReference type="EMBL" id="GMA35939.1"/>
    </source>
</evidence>
<dbReference type="InterPro" id="IPR003732">
    <property type="entry name" value="Daa-tRNA_deacyls_DTD"/>
</dbReference>
<sequence>MLDNLQYLILVTLSFLLFVAAVWGLVDALRYPDDSYRAAGKQSRILWAALLGAATLVSFLLLGGGIMSLFGIASVVVVLLYFVDVKPRLEQSGGRGRRAPASSPAAGDRRPMRAVLQRASRASVTVDGTVVSSFDRQGIVALVGVTHDDGPTEAETIARKIAEPAHPR</sequence>
<dbReference type="EMBL" id="BSUN01000001">
    <property type="protein sequence ID" value="GMA35939.1"/>
    <property type="molecule type" value="Genomic_DNA"/>
</dbReference>
<name>A0ABQ6IGU9_9MICO</name>
<feature type="transmembrane region" description="Helical" evidence="2">
    <location>
        <begin position="68"/>
        <end position="85"/>
    </location>
</feature>
<dbReference type="Gene3D" id="3.50.80.10">
    <property type="entry name" value="D-tyrosyl-tRNA(Tyr) deacylase"/>
    <property type="match status" value="1"/>
</dbReference>
<reference evidence="4" key="1">
    <citation type="journal article" date="2019" name="Int. J. Syst. Evol. Microbiol.">
        <title>The Global Catalogue of Microorganisms (GCM) 10K type strain sequencing project: providing services to taxonomists for standard genome sequencing and annotation.</title>
        <authorList>
            <consortium name="The Broad Institute Genomics Platform"/>
            <consortium name="The Broad Institute Genome Sequencing Center for Infectious Disease"/>
            <person name="Wu L."/>
            <person name="Ma J."/>
        </authorList>
    </citation>
    <scope>NUCLEOTIDE SEQUENCE [LARGE SCALE GENOMIC DNA]</scope>
    <source>
        <strain evidence="4">NBRC 112299</strain>
    </source>
</reference>
<keyword evidence="2" id="KW-1133">Transmembrane helix</keyword>
<dbReference type="SUPFAM" id="SSF69500">
    <property type="entry name" value="DTD-like"/>
    <property type="match status" value="1"/>
</dbReference>
<organism evidence="3 4">
    <name type="scientific">Demequina litorisediminis</name>
    <dbReference type="NCBI Taxonomy" id="1849022"/>
    <lineage>
        <taxon>Bacteria</taxon>
        <taxon>Bacillati</taxon>
        <taxon>Actinomycetota</taxon>
        <taxon>Actinomycetes</taxon>
        <taxon>Micrococcales</taxon>
        <taxon>Demequinaceae</taxon>
        <taxon>Demequina</taxon>
    </lineage>
</organism>